<keyword evidence="2" id="KW-1185">Reference proteome</keyword>
<sequence>APLHRARRPPTAAPQATYAALSPPDAVLRLLASLPCEDLAARSTSLDDDLVAVDASTSESLAALEAREAAVPARLAEAEAALSVAVAEAESAEPPPTDVRGALRWMCGRRPHGRSRVVGLHCGPPSRARRRPEGGWPRRRRGGWCW</sequence>
<dbReference type="Proteomes" id="UP000059680">
    <property type="component" value="Chromosome 7"/>
</dbReference>
<dbReference type="Gramene" id="Os07t0577801-00">
    <property type="protein sequence ID" value="Os07t0577801-00"/>
    <property type="gene ID" value="Os07g0577801"/>
</dbReference>
<proteinExistence type="predicted"/>
<organism evidence="1 2">
    <name type="scientific">Oryza sativa subsp. japonica</name>
    <name type="common">Rice</name>
    <dbReference type="NCBI Taxonomy" id="39947"/>
    <lineage>
        <taxon>Eukaryota</taxon>
        <taxon>Viridiplantae</taxon>
        <taxon>Streptophyta</taxon>
        <taxon>Embryophyta</taxon>
        <taxon>Tracheophyta</taxon>
        <taxon>Spermatophyta</taxon>
        <taxon>Magnoliopsida</taxon>
        <taxon>Liliopsida</taxon>
        <taxon>Poales</taxon>
        <taxon>Poaceae</taxon>
        <taxon>BOP clade</taxon>
        <taxon>Oryzoideae</taxon>
        <taxon>Oryzeae</taxon>
        <taxon>Oryzinae</taxon>
        <taxon>Oryza</taxon>
        <taxon>Oryza sativa</taxon>
    </lineage>
</organism>
<accession>A0A0P0X839</accession>
<dbReference type="InParanoid" id="A0A0P0X839"/>
<gene>
    <name evidence="1" type="ordered locus">Os07g0577801</name>
    <name evidence="1" type="ORF">OSNPB_070577801</name>
</gene>
<dbReference type="PaxDb" id="39947-A0A0P0X839"/>
<protein>
    <submittedName>
        <fullName evidence="1">Os07g0577801 protein</fullName>
    </submittedName>
</protein>
<dbReference type="EMBL" id="AP014963">
    <property type="protein sequence ID" value="BAT02307.1"/>
    <property type="molecule type" value="Genomic_DNA"/>
</dbReference>
<evidence type="ECO:0000313" key="2">
    <source>
        <dbReference type="Proteomes" id="UP000059680"/>
    </source>
</evidence>
<feature type="non-terminal residue" evidence="1">
    <location>
        <position position="1"/>
    </location>
</feature>
<name>A0A0P0X839_ORYSJ</name>
<evidence type="ECO:0000313" key="1">
    <source>
        <dbReference type="EMBL" id="BAT02307.1"/>
    </source>
</evidence>
<reference evidence="1 2" key="3">
    <citation type="journal article" date="2013" name="Rice">
        <title>Improvement of the Oryza sativa Nipponbare reference genome using next generation sequence and optical map data.</title>
        <authorList>
            <person name="Kawahara Y."/>
            <person name="de la Bastide M."/>
            <person name="Hamilton J.P."/>
            <person name="Kanamori H."/>
            <person name="McCombie W.R."/>
            <person name="Ouyang S."/>
            <person name="Schwartz D.C."/>
            <person name="Tanaka T."/>
            <person name="Wu J."/>
            <person name="Zhou S."/>
            <person name="Childs K.L."/>
            <person name="Davidson R.M."/>
            <person name="Lin H."/>
            <person name="Quesada-Ocampo L."/>
            <person name="Vaillancourt B."/>
            <person name="Sakai H."/>
            <person name="Lee S.S."/>
            <person name="Kim J."/>
            <person name="Numa H."/>
            <person name="Itoh T."/>
            <person name="Buell C.R."/>
            <person name="Matsumoto T."/>
        </authorList>
    </citation>
    <scope>NUCLEOTIDE SEQUENCE [LARGE SCALE GENOMIC DNA]</scope>
    <source>
        <strain evidence="2">cv. Nipponbare</strain>
    </source>
</reference>
<dbReference type="AlphaFoldDB" id="A0A0P0X839"/>
<reference evidence="2" key="1">
    <citation type="journal article" date="2005" name="Nature">
        <title>The map-based sequence of the rice genome.</title>
        <authorList>
            <consortium name="International rice genome sequencing project (IRGSP)"/>
            <person name="Matsumoto T."/>
            <person name="Wu J."/>
            <person name="Kanamori H."/>
            <person name="Katayose Y."/>
            <person name="Fujisawa M."/>
            <person name="Namiki N."/>
            <person name="Mizuno H."/>
            <person name="Yamamoto K."/>
            <person name="Antonio B.A."/>
            <person name="Baba T."/>
            <person name="Sakata K."/>
            <person name="Nagamura Y."/>
            <person name="Aoki H."/>
            <person name="Arikawa K."/>
            <person name="Arita K."/>
            <person name="Bito T."/>
            <person name="Chiden Y."/>
            <person name="Fujitsuka N."/>
            <person name="Fukunaka R."/>
            <person name="Hamada M."/>
            <person name="Harada C."/>
            <person name="Hayashi A."/>
            <person name="Hijishita S."/>
            <person name="Honda M."/>
            <person name="Hosokawa S."/>
            <person name="Ichikawa Y."/>
            <person name="Idonuma A."/>
            <person name="Iijima M."/>
            <person name="Ikeda M."/>
            <person name="Ikeno M."/>
            <person name="Ito K."/>
            <person name="Ito S."/>
            <person name="Ito T."/>
            <person name="Ito Y."/>
            <person name="Ito Y."/>
            <person name="Iwabuchi A."/>
            <person name="Kamiya K."/>
            <person name="Karasawa W."/>
            <person name="Kurita K."/>
            <person name="Katagiri S."/>
            <person name="Kikuta A."/>
            <person name="Kobayashi H."/>
            <person name="Kobayashi N."/>
            <person name="Machita K."/>
            <person name="Maehara T."/>
            <person name="Masukawa M."/>
            <person name="Mizubayashi T."/>
            <person name="Mukai Y."/>
            <person name="Nagasaki H."/>
            <person name="Nagata Y."/>
            <person name="Naito S."/>
            <person name="Nakashima M."/>
            <person name="Nakama Y."/>
            <person name="Nakamichi Y."/>
            <person name="Nakamura M."/>
            <person name="Meguro A."/>
            <person name="Negishi M."/>
            <person name="Ohta I."/>
            <person name="Ohta T."/>
            <person name="Okamoto M."/>
            <person name="Ono N."/>
            <person name="Saji S."/>
            <person name="Sakaguchi M."/>
            <person name="Sakai K."/>
            <person name="Shibata M."/>
            <person name="Shimokawa T."/>
            <person name="Song J."/>
            <person name="Takazaki Y."/>
            <person name="Terasawa K."/>
            <person name="Tsugane M."/>
            <person name="Tsuji K."/>
            <person name="Ueda S."/>
            <person name="Waki K."/>
            <person name="Yamagata H."/>
            <person name="Yamamoto M."/>
            <person name="Yamamoto S."/>
            <person name="Yamane H."/>
            <person name="Yoshiki S."/>
            <person name="Yoshihara R."/>
            <person name="Yukawa K."/>
            <person name="Zhong H."/>
            <person name="Yano M."/>
            <person name="Yuan Q."/>
            <person name="Ouyang S."/>
            <person name="Liu J."/>
            <person name="Jones K.M."/>
            <person name="Gansberger K."/>
            <person name="Moffat K."/>
            <person name="Hill J."/>
            <person name="Bera J."/>
            <person name="Fadrosh D."/>
            <person name="Jin S."/>
            <person name="Johri S."/>
            <person name="Kim M."/>
            <person name="Overton L."/>
            <person name="Reardon M."/>
            <person name="Tsitrin T."/>
            <person name="Vuong H."/>
            <person name="Weaver B."/>
            <person name="Ciecko A."/>
            <person name="Tallon L."/>
            <person name="Jackson J."/>
            <person name="Pai G."/>
            <person name="Aken S.V."/>
            <person name="Utterback T."/>
            <person name="Reidmuller S."/>
            <person name="Feldblyum T."/>
            <person name="Hsiao J."/>
            <person name="Zismann V."/>
            <person name="Iobst S."/>
            <person name="de Vazeille A.R."/>
            <person name="Buell C.R."/>
            <person name="Ying K."/>
            <person name="Li Y."/>
            <person name="Lu T."/>
            <person name="Huang Y."/>
            <person name="Zhao Q."/>
            <person name="Feng Q."/>
            <person name="Zhang L."/>
            <person name="Zhu J."/>
            <person name="Weng Q."/>
            <person name="Mu J."/>
            <person name="Lu Y."/>
            <person name="Fan D."/>
            <person name="Liu Y."/>
            <person name="Guan J."/>
            <person name="Zhang Y."/>
            <person name="Yu S."/>
            <person name="Liu X."/>
            <person name="Zhang Y."/>
            <person name="Hong G."/>
            <person name="Han B."/>
            <person name="Choisne N."/>
            <person name="Demange N."/>
            <person name="Orjeda G."/>
            <person name="Samain S."/>
            <person name="Cattolico L."/>
            <person name="Pelletier E."/>
            <person name="Couloux A."/>
            <person name="Segurens B."/>
            <person name="Wincker P."/>
            <person name="D'Hont A."/>
            <person name="Scarpelli C."/>
            <person name="Weissenbach J."/>
            <person name="Salanoubat M."/>
            <person name="Quetier F."/>
            <person name="Yu Y."/>
            <person name="Kim H.R."/>
            <person name="Rambo T."/>
            <person name="Currie J."/>
            <person name="Collura K."/>
            <person name="Luo M."/>
            <person name="Yang T."/>
            <person name="Ammiraju J.S.S."/>
            <person name="Engler F."/>
            <person name="Soderlund C."/>
            <person name="Wing R.A."/>
            <person name="Palmer L.E."/>
            <person name="de la Bastide M."/>
            <person name="Spiegel L."/>
            <person name="Nascimento L."/>
            <person name="Zutavern T."/>
            <person name="O'Shaughnessy A."/>
            <person name="Dike S."/>
            <person name="Dedhia N."/>
            <person name="Preston R."/>
            <person name="Balija V."/>
            <person name="McCombie W.R."/>
            <person name="Chow T."/>
            <person name="Chen H."/>
            <person name="Chung M."/>
            <person name="Chen C."/>
            <person name="Shaw J."/>
            <person name="Wu H."/>
            <person name="Hsiao K."/>
            <person name="Chao Y."/>
            <person name="Chu M."/>
            <person name="Cheng C."/>
            <person name="Hour A."/>
            <person name="Lee P."/>
            <person name="Lin S."/>
            <person name="Lin Y."/>
            <person name="Liou J."/>
            <person name="Liu S."/>
            <person name="Hsing Y."/>
            <person name="Raghuvanshi S."/>
            <person name="Mohanty A."/>
            <person name="Bharti A.K."/>
            <person name="Gaur A."/>
            <person name="Gupta V."/>
            <person name="Kumar D."/>
            <person name="Ravi V."/>
            <person name="Vij S."/>
            <person name="Kapur A."/>
            <person name="Khurana P."/>
            <person name="Khurana P."/>
            <person name="Khurana J.P."/>
            <person name="Tyagi A.K."/>
            <person name="Gaikwad K."/>
            <person name="Singh A."/>
            <person name="Dalal V."/>
            <person name="Srivastava S."/>
            <person name="Dixit A."/>
            <person name="Pal A.K."/>
            <person name="Ghazi I.A."/>
            <person name="Yadav M."/>
            <person name="Pandit A."/>
            <person name="Bhargava A."/>
            <person name="Sureshbabu K."/>
            <person name="Batra K."/>
            <person name="Sharma T.R."/>
            <person name="Mohapatra T."/>
            <person name="Singh N.K."/>
            <person name="Messing J."/>
            <person name="Nelson A.B."/>
            <person name="Fuks G."/>
            <person name="Kavchok S."/>
            <person name="Keizer G."/>
            <person name="Linton E."/>
            <person name="Llaca V."/>
            <person name="Song R."/>
            <person name="Tanyolac B."/>
            <person name="Young S."/>
            <person name="Ho-Il K."/>
            <person name="Hahn J.H."/>
            <person name="Sangsakoo G."/>
            <person name="Vanavichit A."/>
            <person name="de Mattos Luiz.A.T."/>
            <person name="Zimmer P.D."/>
            <person name="Malone G."/>
            <person name="Dellagostin O."/>
            <person name="de Oliveira A.C."/>
            <person name="Bevan M."/>
            <person name="Bancroft I."/>
            <person name="Minx P."/>
            <person name="Cordum H."/>
            <person name="Wilson R."/>
            <person name="Cheng Z."/>
            <person name="Jin W."/>
            <person name="Jiang J."/>
            <person name="Leong S.A."/>
            <person name="Iwama H."/>
            <person name="Gojobori T."/>
            <person name="Itoh T."/>
            <person name="Niimura Y."/>
            <person name="Fujii Y."/>
            <person name="Habara T."/>
            <person name="Sakai H."/>
            <person name="Sato Y."/>
            <person name="Wilson G."/>
            <person name="Kumar K."/>
            <person name="McCouch S."/>
            <person name="Juretic N."/>
            <person name="Hoen D."/>
            <person name="Wright S."/>
            <person name="Bruskiewich R."/>
            <person name="Bureau T."/>
            <person name="Miyao A."/>
            <person name="Hirochika H."/>
            <person name="Nishikawa T."/>
            <person name="Kadowaki K."/>
            <person name="Sugiura M."/>
            <person name="Burr B."/>
            <person name="Sasaki T."/>
        </authorList>
    </citation>
    <scope>NUCLEOTIDE SEQUENCE [LARGE SCALE GENOMIC DNA]</scope>
    <source>
        <strain evidence="2">cv. Nipponbare</strain>
    </source>
</reference>
<reference evidence="1 2" key="2">
    <citation type="journal article" date="2013" name="Plant Cell Physiol.">
        <title>Rice Annotation Project Database (RAP-DB): an integrative and interactive database for rice genomics.</title>
        <authorList>
            <person name="Sakai H."/>
            <person name="Lee S.S."/>
            <person name="Tanaka T."/>
            <person name="Numa H."/>
            <person name="Kim J."/>
            <person name="Kawahara Y."/>
            <person name="Wakimoto H."/>
            <person name="Yang C.C."/>
            <person name="Iwamoto M."/>
            <person name="Abe T."/>
            <person name="Yamada Y."/>
            <person name="Muto A."/>
            <person name="Inokuchi H."/>
            <person name="Ikemura T."/>
            <person name="Matsumoto T."/>
            <person name="Sasaki T."/>
            <person name="Itoh T."/>
        </authorList>
    </citation>
    <scope>NUCLEOTIDE SEQUENCE [LARGE SCALE GENOMIC DNA]</scope>
    <source>
        <strain evidence="2">cv. Nipponbare</strain>
    </source>
</reference>